<dbReference type="Pfam" id="PF07997">
    <property type="entry name" value="DUF1694"/>
    <property type="match status" value="1"/>
</dbReference>
<reference evidence="1 2" key="1">
    <citation type="submission" date="2016-10" db="EMBL/GenBank/DDBJ databases">
        <authorList>
            <person name="de Groot N.N."/>
        </authorList>
    </citation>
    <scope>NUCLEOTIDE SEQUENCE [LARGE SCALE GENOMIC DNA]</scope>
    <source>
        <strain evidence="1 2">ATCC 51327</strain>
    </source>
</reference>
<dbReference type="SUPFAM" id="SSF160515">
    <property type="entry name" value="YueI-like"/>
    <property type="match status" value="1"/>
</dbReference>
<gene>
    <name evidence="1" type="ORF">SAMN02983006_00395</name>
</gene>
<protein>
    <submittedName>
        <fullName evidence="1">Uncharacterized protein YueI</fullName>
    </submittedName>
</protein>
<dbReference type="RefSeq" id="WP_089858816.1">
    <property type="nucleotide sequence ID" value="NZ_FOTI01000003.1"/>
</dbReference>
<dbReference type="InterPro" id="IPR029064">
    <property type="entry name" value="Ribosomal_eL30-like_sf"/>
</dbReference>
<dbReference type="InterPro" id="IPR012543">
    <property type="entry name" value="DUF1694"/>
</dbReference>
<dbReference type="EMBL" id="FOTI01000003">
    <property type="protein sequence ID" value="SFL18157.1"/>
    <property type="molecule type" value="Genomic_DNA"/>
</dbReference>
<evidence type="ECO:0000313" key="2">
    <source>
        <dbReference type="Proteomes" id="UP000199006"/>
    </source>
</evidence>
<dbReference type="OrthoDB" id="95278at2"/>
<proteinExistence type="predicted"/>
<keyword evidence="2" id="KW-1185">Reference proteome</keyword>
<dbReference type="AlphaFoldDB" id="A0A1I4FMK8"/>
<dbReference type="Gene3D" id="3.30.1330.30">
    <property type="match status" value="1"/>
</dbReference>
<sequence length="188" mass="21438">MYNQNKQESKLEKTARAGAFGPVEINKGEKNRFLGEFKERIIGYLEEKQVNETAIYPEIKELLKENEAEKLIIRGDIARDKIEQYLDWAREMGVKFNRKNSPEFKGKVALAIAGSDAVTKQIGKVPNREEKLQKKGLSDNIIRNAGSLLCKECWQELIEKAPEEKINYQKAGIFDKLTGNDCVGCQEK</sequence>
<organism evidence="1 2">
    <name type="scientific">Halanaerobium salsuginis</name>
    <dbReference type="NCBI Taxonomy" id="29563"/>
    <lineage>
        <taxon>Bacteria</taxon>
        <taxon>Bacillati</taxon>
        <taxon>Bacillota</taxon>
        <taxon>Clostridia</taxon>
        <taxon>Halanaerobiales</taxon>
        <taxon>Halanaerobiaceae</taxon>
        <taxon>Halanaerobium</taxon>
    </lineage>
</organism>
<dbReference type="Proteomes" id="UP000199006">
    <property type="component" value="Unassembled WGS sequence"/>
</dbReference>
<dbReference type="STRING" id="29563.SAMN02983006_00395"/>
<accession>A0A1I4FMK8</accession>
<evidence type="ECO:0000313" key="1">
    <source>
        <dbReference type="EMBL" id="SFL18157.1"/>
    </source>
</evidence>
<name>A0A1I4FMK8_9FIRM</name>